<dbReference type="GO" id="GO:0008360">
    <property type="term" value="P:regulation of cell shape"/>
    <property type="evidence" value="ECO:0007669"/>
    <property type="project" value="UniProtKB-UniRule"/>
</dbReference>
<feature type="transmembrane region" description="Helical" evidence="10">
    <location>
        <begin position="454"/>
        <end position="476"/>
    </location>
</feature>
<evidence type="ECO:0000256" key="6">
    <source>
        <dbReference type="ARBA" id="ARBA00022989"/>
    </source>
</evidence>
<keyword evidence="2 10" id="KW-1003">Cell membrane</keyword>
<dbReference type="HAMAP" id="MF_02078">
    <property type="entry name" value="MurJ_MviN"/>
    <property type="match status" value="1"/>
</dbReference>
<feature type="transmembrane region" description="Helical" evidence="10">
    <location>
        <begin position="326"/>
        <end position="347"/>
    </location>
</feature>
<dbReference type="PANTHER" id="PTHR47019">
    <property type="entry name" value="LIPID II FLIPPASE MURJ"/>
    <property type="match status" value="1"/>
</dbReference>
<reference evidence="12 13" key="1">
    <citation type="submission" date="2018-09" db="EMBL/GenBank/DDBJ databases">
        <title>Alcanivorax profundi sp. nov., isolated from 1000 m-depth seawater of the Mariana Trench.</title>
        <authorList>
            <person name="Liu J."/>
        </authorList>
    </citation>
    <scope>NUCLEOTIDE SEQUENCE [LARGE SCALE GENOMIC DNA]</scope>
    <source>
        <strain evidence="12 13">MTEO17</strain>
    </source>
</reference>
<dbReference type="GO" id="GO:0009252">
    <property type="term" value="P:peptidoglycan biosynthetic process"/>
    <property type="evidence" value="ECO:0007669"/>
    <property type="project" value="UniProtKB-UniRule"/>
</dbReference>
<evidence type="ECO:0000313" key="13">
    <source>
        <dbReference type="Proteomes" id="UP000283734"/>
    </source>
</evidence>
<evidence type="ECO:0000256" key="5">
    <source>
        <dbReference type="ARBA" id="ARBA00022984"/>
    </source>
</evidence>
<feature type="transmembrane region" description="Helical" evidence="10">
    <location>
        <begin position="199"/>
        <end position="221"/>
    </location>
</feature>
<feature type="transmembrane region" description="Helical" evidence="10">
    <location>
        <begin position="491"/>
        <end position="514"/>
    </location>
</feature>
<name>A0A418XTJ4_9GAMM</name>
<sequence length="521" mass="55972">MTDSTQTPPKKAGLLASTLVVSSMTMLSRVLGLIRDVVIARMLGASAGADAFFVALKIPNLLRRLFAEGAFNQAFVPVLSEYRNKGSMAATKLLVDRVAGTLGGTLMLVTLLGVLGAPLIIWVFAPGFGDEPHKRALAVEMLRLTFPYLFFIALTAFAGGILNSWNRFAVPAFTPVLLNLSLIACALFLAPHFAEDRMAVALAWGVLIAGAAQLLFQLPFLARLNLMPVPRMGWQDPGVRKIMGLMAPALFGASVYQLNSLVNTVLASLLETGSVTWLYYTDRLIELPLGIFAVAIGTVILPSLSRQHAQADPQAFSRMLDWAIRLVLLIGLPAALALAVLAEPLLSTLFQYGEFSALDVAKTAESLRAYSFGLLAAMLIKVLAPGYYARQDTKTPVKIGVVSMLANMVFGAVLVWEFRHVGLATAMALSAWLNAGLLYIGLRRSGVYQPLPGWTGHGLRMLVAGGAMAAGTGWLAQQTQVWTEAGAMLRVGWLSLIVVAGLGTYGLCLLVLGLRVRHLRR</sequence>
<gene>
    <name evidence="10 12" type="primary">murJ</name>
    <name evidence="12" type="ORF">D4A39_16000</name>
</gene>
<dbReference type="InterPro" id="IPR004268">
    <property type="entry name" value="MurJ"/>
</dbReference>
<dbReference type="OrthoDB" id="9816572at2"/>
<feature type="transmembrane region" description="Helical" evidence="10">
    <location>
        <begin position="287"/>
        <end position="305"/>
    </location>
</feature>
<feature type="transmembrane region" description="Helical" evidence="10">
    <location>
        <begin position="12"/>
        <end position="32"/>
    </location>
</feature>
<keyword evidence="5 10" id="KW-0573">Peptidoglycan synthesis</keyword>
<dbReference type="PIRSF" id="PIRSF002869">
    <property type="entry name" value="MviN"/>
    <property type="match status" value="1"/>
</dbReference>
<accession>A0A418XTJ4</accession>
<keyword evidence="10 11" id="KW-0961">Cell wall biogenesis/degradation</keyword>
<dbReference type="CDD" id="cd13123">
    <property type="entry name" value="MATE_MurJ_like"/>
    <property type="match status" value="1"/>
</dbReference>
<dbReference type="RefSeq" id="WP_119918545.1">
    <property type="nucleotide sequence ID" value="NZ_QYYA01000007.1"/>
</dbReference>
<keyword evidence="3 10" id="KW-0812">Transmembrane</keyword>
<comment type="pathway">
    <text evidence="10">Cell wall biogenesis; peptidoglycan biosynthesis.</text>
</comment>
<evidence type="ECO:0000256" key="10">
    <source>
        <dbReference type="HAMAP-Rule" id="MF_02078"/>
    </source>
</evidence>
<dbReference type="PRINTS" id="PR01806">
    <property type="entry name" value="VIRFACTRMVIN"/>
</dbReference>
<feature type="transmembrane region" description="Helical" evidence="10">
    <location>
        <begin position="367"/>
        <end position="384"/>
    </location>
</feature>
<keyword evidence="6 10" id="KW-1133">Transmembrane helix</keyword>
<keyword evidence="10 11" id="KW-0813">Transport</keyword>
<comment type="similarity">
    <text evidence="9 10 11">Belongs to the MurJ/MviN family.</text>
</comment>
<feature type="transmembrane region" description="Helical" evidence="10">
    <location>
        <begin position="396"/>
        <end position="416"/>
    </location>
</feature>
<dbReference type="GO" id="GO:0034204">
    <property type="term" value="P:lipid translocation"/>
    <property type="evidence" value="ECO:0007669"/>
    <property type="project" value="TreeGrafter"/>
</dbReference>
<evidence type="ECO:0000256" key="1">
    <source>
        <dbReference type="ARBA" id="ARBA00004651"/>
    </source>
</evidence>
<dbReference type="EMBL" id="QYYA01000007">
    <property type="protein sequence ID" value="RJG15972.1"/>
    <property type="molecule type" value="Genomic_DNA"/>
</dbReference>
<dbReference type="Proteomes" id="UP000283734">
    <property type="component" value="Unassembled WGS sequence"/>
</dbReference>
<comment type="caution">
    <text evidence="12">The sequence shown here is derived from an EMBL/GenBank/DDBJ whole genome shotgun (WGS) entry which is preliminary data.</text>
</comment>
<protein>
    <recommendedName>
        <fullName evidence="10">Probable lipid II flippase MurJ</fullName>
    </recommendedName>
</protein>
<dbReference type="GO" id="GO:0071555">
    <property type="term" value="P:cell wall organization"/>
    <property type="evidence" value="ECO:0007669"/>
    <property type="project" value="UniProtKB-UniRule"/>
</dbReference>
<keyword evidence="10" id="KW-0997">Cell inner membrane</keyword>
<evidence type="ECO:0000256" key="11">
    <source>
        <dbReference type="PIRNR" id="PIRNR002869"/>
    </source>
</evidence>
<feature type="transmembrane region" description="Helical" evidence="10">
    <location>
        <begin position="422"/>
        <end position="442"/>
    </location>
</feature>
<evidence type="ECO:0000256" key="3">
    <source>
        <dbReference type="ARBA" id="ARBA00022692"/>
    </source>
</evidence>
<dbReference type="PANTHER" id="PTHR47019:SF1">
    <property type="entry name" value="LIPID II FLIPPASE MURJ"/>
    <property type="match status" value="1"/>
</dbReference>
<dbReference type="NCBIfam" id="TIGR01695">
    <property type="entry name" value="murJ_mviN"/>
    <property type="match status" value="1"/>
</dbReference>
<comment type="function">
    <text evidence="8 10 11">Involved in peptidoglycan biosynthesis. Transports lipid-linked peptidoglycan precursors from the inner to the outer leaflet of the cytoplasmic membrane.</text>
</comment>
<evidence type="ECO:0000256" key="2">
    <source>
        <dbReference type="ARBA" id="ARBA00022475"/>
    </source>
</evidence>
<feature type="transmembrane region" description="Helical" evidence="10">
    <location>
        <begin position="145"/>
        <end position="165"/>
    </location>
</feature>
<dbReference type="UniPathway" id="UPA00219"/>
<evidence type="ECO:0000256" key="9">
    <source>
        <dbReference type="ARBA" id="ARBA00061532"/>
    </source>
</evidence>
<organism evidence="12 13">
    <name type="scientific">Alcanivorax profundi</name>
    <dbReference type="NCBI Taxonomy" id="2338368"/>
    <lineage>
        <taxon>Bacteria</taxon>
        <taxon>Pseudomonadati</taxon>
        <taxon>Pseudomonadota</taxon>
        <taxon>Gammaproteobacteria</taxon>
        <taxon>Oceanospirillales</taxon>
        <taxon>Alcanivoracaceae</taxon>
        <taxon>Alcanivorax</taxon>
    </lineage>
</organism>
<keyword evidence="4 10" id="KW-0133">Cell shape</keyword>
<evidence type="ECO:0000256" key="4">
    <source>
        <dbReference type="ARBA" id="ARBA00022960"/>
    </source>
</evidence>
<keyword evidence="7 10" id="KW-0472">Membrane</keyword>
<dbReference type="GO" id="GO:0005886">
    <property type="term" value="C:plasma membrane"/>
    <property type="evidence" value="ECO:0007669"/>
    <property type="project" value="UniProtKB-SubCell"/>
</dbReference>
<comment type="subcellular location">
    <subcellularLocation>
        <location evidence="10">Cell inner membrane</location>
        <topology evidence="10">Multi-pass membrane protein</topology>
    </subcellularLocation>
    <subcellularLocation>
        <location evidence="1">Cell membrane</location>
        <topology evidence="1">Multi-pass membrane protein</topology>
    </subcellularLocation>
</comment>
<feature type="transmembrane region" description="Helical" evidence="10">
    <location>
        <begin position="242"/>
        <end position="267"/>
    </location>
</feature>
<dbReference type="AlphaFoldDB" id="A0A418XTJ4"/>
<dbReference type="InterPro" id="IPR051050">
    <property type="entry name" value="Lipid_II_flippase_MurJ/MviN"/>
</dbReference>
<keyword evidence="13" id="KW-1185">Reference proteome</keyword>
<evidence type="ECO:0000256" key="8">
    <source>
        <dbReference type="ARBA" id="ARBA00060041"/>
    </source>
</evidence>
<dbReference type="Pfam" id="PF03023">
    <property type="entry name" value="MurJ"/>
    <property type="match status" value="1"/>
</dbReference>
<feature type="transmembrane region" description="Helical" evidence="10">
    <location>
        <begin position="38"/>
        <end position="56"/>
    </location>
</feature>
<dbReference type="GO" id="GO:0015648">
    <property type="term" value="F:lipid-linked peptidoglycan transporter activity"/>
    <property type="evidence" value="ECO:0007669"/>
    <property type="project" value="UniProtKB-UniRule"/>
</dbReference>
<evidence type="ECO:0000313" key="12">
    <source>
        <dbReference type="EMBL" id="RJG15972.1"/>
    </source>
</evidence>
<proteinExistence type="inferred from homology"/>
<feature type="transmembrane region" description="Helical" evidence="10">
    <location>
        <begin position="172"/>
        <end position="193"/>
    </location>
</feature>
<evidence type="ECO:0000256" key="7">
    <source>
        <dbReference type="ARBA" id="ARBA00023136"/>
    </source>
</evidence>
<feature type="transmembrane region" description="Helical" evidence="10">
    <location>
        <begin position="98"/>
        <end position="125"/>
    </location>
</feature>